<dbReference type="Gene3D" id="3.40.50.720">
    <property type="entry name" value="NAD(P)-binding Rossmann-like Domain"/>
    <property type="match status" value="1"/>
</dbReference>
<evidence type="ECO:0000256" key="7">
    <source>
        <dbReference type="ARBA" id="ARBA00049164"/>
    </source>
</evidence>
<dbReference type="GO" id="GO:0051903">
    <property type="term" value="F:S-(hydroxymethyl)glutathione dehydrogenase [NAD(P)+] activity"/>
    <property type="evidence" value="ECO:0000318"/>
    <property type="project" value="GO_Central"/>
</dbReference>
<dbReference type="OMA" id="HICEGDA"/>
<evidence type="ECO:0000313" key="14">
    <source>
        <dbReference type="Proteomes" id="UP000036987"/>
    </source>
</evidence>
<organism evidence="13 14">
    <name type="scientific">Zostera marina</name>
    <name type="common">Eelgrass</name>
    <dbReference type="NCBI Taxonomy" id="29655"/>
    <lineage>
        <taxon>Eukaryota</taxon>
        <taxon>Viridiplantae</taxon>
        <taxon>Streptophyta</taxon>
        <taxon>Embryophyta</taxon>
        <taxon>Tracheophyta</taxon>
        <taxon>Spermatophyta</taxon>
        <taxon>Magnoliopsida</taxon>
        <taxon>Liliopsida</taxon>
        <taxon>Zosteraceae</taxon>
        <taxon>Zostera</taxon>
    </lineage>
</organism>
<dbReference type="FunFam" id="3.40.50.720:FF:000003">
    <property type="entry name" value="S-(hydroxymethyl)glutathione dehydrogenase"/>
    <property type="match status" value="1"/>
</dbReference>
<evidence type="ECO:0000256" key="5">
    <source>
        <dbReference type="ARBA" id="ARBA00023002"/>
    </source>
</evidence>
<evidence type="ECO:0000256" key="1">
    <source>
        <dbReference type="ARBA" id="ARBA00001947"/>
    </source>
</evidence>
<dbReference type="InterPro" id="IPR013149">
    <property type="entry name" value="ADH-like_C"/>
</dbReference>
<comment type="catalytic activity">
    <reaction evidence="8">
        <text>a primary alcohol + NAD(+) = an aldehyde + NADH + H(+)</text>
        <dbReference type="Rhea" id="RHEA:10736"/>
        <dbReference type="ChEBI" id="CHEBI:15378"/>
        <dbReference type="ChEBI" id="CHEBI:15734"/>
        <dbReference type="ChEBI" id="CHEBI:17478"/>
        <dbReference type="ChEBI" id="CHEBI:57540"/>
        <dbReference type="ChEBI" id="CHEBI:57945"/>
        <dbReference type="EC" id="1.1.1.1"/>
    </reaction>
</comment>
<dbReference type="PROSITE" id="PS00059">
    <property type="entry name" value="ADH_ZINC"/>
    <property type="match status" value="1"/>
</dbReference>
<evidence type="ECO:0000256" key="4">
    <source>
        <dbReference type="ARBA" id="ARBA00022833"/>
    </source>
</evidence>
<dbReference type="Pfam" id="PF08240">
    <property type="entry name" value="ADH_N"/>
    <property type="match status" value="1"/>
</dbReference>
<dbReference type="Gene3D" id="3.90.180.10">
    <property type="entry name" value="Medium-chain alcohol dehydrogenases, catalytic domain"/>
    <property type="match status" value="1"/>
</dbReference>
<dbReference type="AlphaFoldDB" id="A0A0K9PCB7"/>
<dbReference type="GO" id="GO:0005829">
    <property type="term" value="C:cytosol"/>
    <property type="evidence" value="ECO:0000318"/>
    <property type="project" value="GO_Central"/>
</dbReference>
<keyword evidence="4 10" id="KW-0862">Zinc</keyword>
<evidence type="ECO:0000256" key="6">
    <source>
        <dbReference type="ARBA" id="ARBA00023027"/>
    </source>
</evidence>
<evidence type="ECO:0000256" key="9">
    <source>
        <dbReference type="ARBA" id="ARBA00060764"/>
    </source>
</evidence>
<evidence type="ECO:0000256" key="3">
    <source>
        <dbReference type="ARBA" id="ARBA00022723"/>
    </source>
</evidence>
<protein>
    <submittedName>
        <fullName evidence="13">Alcohol dehydrogenase 1</fullName>
    </submittedName>
</protein>
<reference evidence="14" key="1">
    <citation type="journal article" date="2016" name="Nature">
        <title>The genome of the seagrass Zostera marina reveals angiosperm adaptation to the sea.</title>
        <authorList>
            <person name="Olsen J.L."/>
            <person name="Rouze P."/>
            <person name="Verhelst B."/>
            <person name="Lin Y.-C."/>
            <person name="Bayer T."/>
            <person name="Collen J."/>
            <person name="Dattolo E."/>
            <person name="De Paoli E."/>
            <person name="Dittami S."/>
            <person name="Maumus F."/>
            <person name="Michel G."/>
            <person name="Kersting A."/>
            <person name="Lauritano C."/>
            <person name="Lohaus R."/>
            <person name="Toepel M."/>
            <person name="Tonon T."/>
            <person name="Vanneste K."/>
            <person name="Amirebrahimi M."/>
            <person name="Brakel J."/>
            <person name="Bostroem C."/>
            <person name="Chovatia M."/>
            <person name="Grimwood J."/>
            <person name="Jenkins J.W."/>
            <person name="Jueterbock A."/>
            <person name="Mraz A."/>
            <person name="Stam W.T."/>
            <person name="Tice H."/>
            <person name="Bornberg-Bauer E."/>
            <person name="Green P.J."/>
            <person name="Pearson G.A."/>
            <person name="Procaccini G."/>
            <person name="Duarte C.M."/>
            <person name="Schmutz J."/>
            <person name="Reusch T.B.H."/>
            <person name="Van de Peer Y."/>
        </authorList>
    </citation>
    <scope>NUCLEOTIDE SEQUENCE [LARGE SCALE GENOMIC DNA]</scope>
    <source>
        <strain evidence="14">cv. Finnish</strain>
    </source>
</reference>
<keyword evidence="5" id="KW-0560">Oxidoreductase</keyword>
<evidence type="ECO:0000256" key="8">
    <source>
        <dbReference type="ARBA" id="ARBA00049243"/>
    </source>
</evidence>
<proteinExistence type="inferred from homology"/>
<dbReference type="GO" id="GO:0008270">
    <property type="term" value="F:zinc ion binding"/>
    <property type="evidence" value="ECO:0000318"/>
    <property type="project" value="GO_Central"/>
</dbReference>
<dbReference type="STRING" id="29655.A0A0K9PCB7"/>
<evidence type="ECO:0000256" key="10">
    <source>
        <dbReference type="RuleBase" id="RU361277"/>
    </source>
</evidence>
<comment type="cofactor">
    <cofactor evidence="1 10">
        <name>Zn(2+)</name>
        <dbReference type="ChEBI" id="CHEBI:29105"/>
    </cofactor>
</comment>
<feature type="domain" description="Alcohol dehydrogenase-like C-terminal" evidence="11">
    <location>
        <begin position="202"/>
        <end position="333"/>
    </location>
</feature>
<dbReference type="PANTHER" id="PTHR43880:SF10">
    <property type="entry name" value="ALCOHOL DEHYDROGENASE-LIKE 2"/>
    <property type="match status" value="1"/>
</dbReference>
<keyword evidence="14" id="KW-1185">Reference proteome</keyword>
<dbReference type="Proteomes" id="UP000036987">
    <property type="component" value="Unassembled WGS sequence"/>
</dbReference>
<evidence type="ECO:0000313" key="13">
    <source>
        <dbReference type="EMBL" id="KMZ66599.1"/>
    </source>
</evidence>
<dbReference type="PANTHER" id="PTHR43880">
    <property type="entry name" value="ALCOHOL DEHYDROGENASE"/>
    <property type="match status" value="1"/>
</dbReference>
<dbReference type="SUPFAM" id="SSF50129">
    <property type="entry name" value="GroES-like"/>
    <property type="match status" value="2"/>
</dbReference>
<feature type="domain" description="Alcohol dehydrogenase-like N-terminal" evidence="12">
    <location>
        <begin position="37"/>
        <end position="160"/>
    </location>
</feature>
<dbReference type="EMBL" id="LFYR01000963">
    <property type="protein sequence ID" value="KMZ66599.1"/>
    <property type="molecule type" value="Genomic_DNA"/>
</dbReference>
<dbReference type="Pfam" id="PF00107">
    <property type="entry name" value="ADH_zinc_N"/>
    <property type="match status" value="1"/>
</dbReference>
<evidence type="ECO:0000259" key="12">
    <source>
        <dbReference type="Pfam" id="PF08240"/>
    </source>
</evidence>
<sequence>METITAGKPIRCKAAVCREAGKALVIEEVEVSVPNHSQVRIKIICASLCHTDVTFWRMEGNSEQLPIIFGHEAVGFVESVGESVVDLDVGDMVVPTFLGFCQNCVGCKSKKTNICQTGLSVIPDQDIRFRDSKGEKVHNFLSVSCFAEYTIVDVTHITRIDQSIPPEKACLLSCGIATGIGAVWKVAKVKKGSTVVVFGLGAVGLAVVEGARFRGASKIIGVDLNSKKFEQGKKLGLTDFVNPKDIGEKSISQVIKEMTDGGADYSFECIGLASVMEDAYESSREGWGITVILGVEMYDNPFSVNSRKLLTGKTIKGSLFGGIKPQTDIPILIEKYLNKELHLQEFITHEIRFEEINKAFDLLDQGESIRCIIWINQ</sequence>
<dbReference type="SUPFAM" id="SSF51735">
    <property type="entry name" value="NAD(P)-binding Rossmann-fold domains"/>
    <property type="match status" value="1"/>
</dbReference>
<comment type="subunit">
    <text evidence="2">Homodimer.</text>
</comment>
<dbReference type="InterPro" id="IPR011032">
    <property type="entry name" value="GroES-like_sf"/>
</dbReference>
<keyword evidence="3 10" id="KW-0479">Metal-binding</keyword>
<dbReference type="GO" id="GO:0046294">
    <property type="term" value="P:formaldehyde catabolic process"/>
    <property type="evidence" value="ECO:0000318"/>
    <property type="project" value="GO_Central"/>
</dbReference>
<dbReference type="InterPro" id="IPR036291">
    <property type="entry name" value="NAD(P)-bd_dom_sf"/>
</dbReference>
<dbReference type="InterPro" id="IPR002328">
    <property type="entry name" value="ADH_Zn_CS"/>
</dbReference>
<dbReference type="GO" id="GO:0004022">
    <property type="term" value="F:alcohol dehydrogenase (NAD+) activity"/>
    <property type="evidence" value="ECO:0000318"/>
    <property type="project" value="GO_Central"/>
</dbReference>
<comment type="catalytic activity">
    <reaction evidence="7">
        <text>a secondary alcohol + NAD(+) = a ketone + NADH + H(+)</text>
        <dbReference type="Rhea" id="RHEA:10740"/>
        <dbReference type="ChEBI" id="CHEBI:15378"/>
        <dbReference type="ChEBI" id="CHEBI:17087"/>
        <dbReference type="ChEBI" id="CHEBI:35681"/>
        <dbReference type="ChEBI" id="CHEBI:57540"/>
        <dbReference type="ChEBI" id="CHEBI:57945"/>
        <dbReference type="EC" id="1.1.1.1"/>
    </reaction>
</comment>
<evidence type="ECO:0000256" key="2">
    <source>
        <dbReference type="ARBA" id="ARBA00011738"/>
    </source>
</evidence>
<gene>
    <name evidence="13" type="ORF">ZOSMA_292G00180</name>
</gene>
<keyword evidence="6" id="KW-0520">NAD</keyword>
<dbReference type="FunFam" id="3.90.180.10:FF:000067">
    <property type="entry name" value="alcohol dehydrogenase 1-like isoform X1"/>
    <property type="match status" value="1"/>
</dbReference>
<accession>A0A0K9PCB7</accession>
<comment type="caution">
    <text evidence="13">The sequence shown here is derived from an EMBL/GenBank/DDBJ whole genome shotgun (WGS) entry which is preliminary data.</text>
</comment>
<evidence type="ECO:0000259" key="11">
    <source>
        <dbReference type="Pfam" id="PF00107"/>
    </source>
</evidence>
<comment type="similarity">
    <text evidence="9">Belongs to the zinc-containing alcohol dehydrogenase family. Class-IV subfamily.</text>
</comment>
<dbReference type="InterPro" id="IPR013154">
    <property type="entry name" value="ADH-like_N"/>
</dbReference>
<name>A0A0K9PCB7_ZOSMR</name>
<dbReference type="OrthoDB" id="417550at2759"/>